<feature type="compositionally biased region" description="Polar residues" evidence="2">
    <location>
        <begin position="23"/>
        <end position="36"/>
    </location>
</feature>
<feature type="compositionally biased region" description="Polar residues" evidence="2">
    <location>
        <begin position="566"/>
        <end position="582"/>
    </location>
</feature>
<name>A0AA85ITD0_TRIRE</name>
<dbReference type="GO" id="GO:0060271">
    <property type="term" value="P:cilium assembly"/>
    <property type="evidence" value="ECO:0007669"/>
    <property type="project" value="TreeGrafter"/>
</dbReference>
<dbReference type="Proteomes" id="UP000050795">
    <property type="component" value="Unassembled WGS sequence"/>
</dbReference>
<evidence type="ECO:0000256" key="1">
    <source>
        <dbReference type="SAM" id="Coils"/>
    </source>
</evidence>
<feature type="compositionally biased region" description="Basic and acidic residues" evidence="2">
    <location>
        <begin position="12"/>
        <end position="22"/>
    </location>
</feature>
<dbReference type="PANTHER" id="PTHR22736:SF2">
    <property type="entry name" value="COILED-COIL DOMAIN-CONTAINING PROTEIN 66"/>
    <property type="match status" value="1"/>
</dbReference>
<feature type="region of interest" description="Disordered" evidence="2">
    <location>
        <begin position="1"/>
        <end position="36"/>
    </location>
</feature>
<feature type="region of interest" description="Disordered" evidence="2">
    <location>
        <begin position="275"/>
        <end position="298"/>
    </location>
</feature>
<dbReference type="WBParaSite" id="TREG1_103950.1">
    <property type="protein sequence ID" value="TREG1_103950.1"/>
    <property type="gene ID" value="TREG1_103950"/>
</dbReference>
<dbReference type="GO" id="GO:0005874">
    <property type="term" value="C:microtubule"/>
    <property type="evidence" value="ECO:0007669"/>
    <property type="project" value="TreeGrafter"/>
</dbReference>
<evidence type="ECO:0000313" key="5">
    <source>
        <dbReference type="WBParaSite" id="TREG1_103950.1"/>
    </source>
</evidence>
<dbReference type="AlphaFoldDB" id="A0AA85ITD0"/>
<evidence type="ECO:0000313" key="4">
    <source>
        <dbReference type="Proteomes" id="UP000050795"/>
    </source>
</evidence>
<keyword evidence="4" id="KW-1185">Reference proteome</keyword>
<sequence length="842" mass="94421">MKSNSKPGSKKTATDTKRRNEKQVAQMSKMPSNVVSTISQNKLKEIRRYFDCPNLTGQKSLANESSLEANISNKSFDSEVIIDSVMRKVVELNRDKLTDASLLKVLTSVYLDAKSKLEDNVSKNSVHQNLNSISASNIPLDLKKSVSEGDNMPISDENFHQLREEAGFAVSATHESADKLLANPVTDSDLSRQKDLYIQSNKGASISSDRRDAETTEKFKVNGTSSNGIQTSVVSAFPPALTPMAFGSGQDAHLLKQEENRRQWKAALDEQLKEQQLKREKRIQQTQRKGGDDKHQEESIANDLQHVDTHSCVNGSNKLGSNVRNNALVSHPSASHFLSSDFSLPDSTVNTDYTLSHGAKNQSSKLSFNRVRGFTQQIYNDSVEAAERARLAHETRLINLKQIEERRRQKEEEKARLIMEEKMEEERIARERLRLQQMAELENARKKAKNLEEFQRTQYLYESLARAEEEAKLNKVRKNPCYSEIHQNDGFLEFNRIPKSESHNASSLTGGQTKITNPALSFTSTSPWNASDNPSYNNHYSMAPAKSSFAIQTSFLEDIGIQTESVSTDNSENLRASNSTEGKTGMKGTATYKLTPSDSKLMKNYSNKAVNQTKLPSNRSRQNRSLPTDKNIQQKISNVNKKETLNVLKSKQNSKIQPRQLDVPNNNNDIKSTGEQSVLSISRTLSSSLDKINTLKSGLGRTVQDGYCFKSRIPVPISTTHSITMNSLPRQQVATTYSSSKKTSYPDNQNPYGPLDLIRTYDVLNPNVMSHVAPIVSEETENTVANTKKTDAKDPLVNPNSINERPINQQETILQQLSEIRKGLQLRQMLYESGTYEDDSDE</sequence>
<reference evidence="5" key="2">
    <citation type="submission" date="2023-11" db="UniProtKB">
        <authorList>
            <consortium name="WormBaseParasite"/>
        </authorList>
    </citation>
    <scope>IDENTIFICATION</scope>
</reference>
<dbReference type="Pfam" id="PF15236">
    <property type="entry name" value="CCDC66"/>
    <property type="match status" value="1"/>
</dbReference>
<keyword evidence="1" id="KW-0175">Coiled coil</keyword>
<dbReference type="GO" id="GO:0005929">
    <property type="term" value="C:cilium"/>
    <property type="evidence" value="ECO:0007669"/>
    <property type="project" value="TreeGrafter"/>
</dbReference>
<dbReference type="InterPro" id="IPR040467">
    <property type="entry name" value="CCDC66_dom"/>
</dbReference>
<feature type="compositionally biased region" description="Polar residues" evidence="2">
    <location>
        <begin position="647"/>
        <end position="675"/>
    </location>
</feature>
<protein>
    <recommendedName>
        <fullName evidence="3">CCDC66 domain-containing protein</fullName>
    </recommendedName>
</protein>
<reference evidence="4" key="1">
    <citation type="submission" date="2022-06" db="EMBL/GenBank/DDBJ databases">
        <authorList>
            <person name="Berger JAMES D."/>
            <person name="Berger JAMES D."/>
        </authorList>
    </citation>
    <scope>NUCLEOTIDE SEQUENCE [LARGE SCALE GENOMIC DNA]</scope>
</reference>
<feature type="domain" description="CCDC66" evidence="3">
    <location>
        <begin position="352"/>
        <end position="478"/>
    </location>
</feature>
<feature type="coiled-coil region" evidence="1">
    <location>
        <begin position="400"/>
        <end position="458"/>
    </location>
</feature>
<dbReference type="PANTHER" id="PTHR22736">
    <property type="entry name" value="COILED-COIL DOMAIN-CONTAINING PROTEIN 66"/>
    <property type="match status" value="1"/>
</dbReference>
<evidence type="ECO:0000259" key="3">
    <source>
        <dbReference type="Pfam" id="PF15236"/>
    </source>
</evidence>
<evidence type="ECO:0000256" key="2">
    <source>
        <dbReference type="SAM" id="MobiDB-lite"/>
    </source>
</evidence>
<dbReference type="GO" id="GO:0008017">
    <property type="term" value="F:microtubule binding"/>
    <property type="evidence" value="ECO:0007669"/>
    <property type="project" value="TreeGrafter"/>
</dbReference>
<accession>A0AA85ITD0</accession>
<organism evidence="4 5">
    <name type="scientific">Trichobilharzia regenti</name>
    <name type="common">Nasal bird schistosome</name>
    <dbReference type="NCBI Taxonomy" id="157069"/>
    <lineage>
        <taxon>Eukaryota</taxon>
        <taxon>Metazoa</taxon>
        <taxon>Spiralia</taxon>
        <taxon>Lophotrochozoa</taxon>
        <taxon>Platyhelminthes</taxon>
        <taxon>Trematoda</taxon>
        <taxon>Digenea</taxon>
        <taxon>Strigeidida</taxon>
        <taxon>Schistosomatoidea</taxon>
        <taxon>Schistosomatidae</taxon>
        <taxon>Trichobilharzia</taxon>
    </lineage>
</organism>
<feature type="compositionally biased region" description="Basic and acidic residues" evidence="2">
    <location>
        <begin position="289"/>
        <end position="298"/>
    </location>
</feature>
<dbReference type="InterPro" id="IPR039183">
    <property type="entry name" value="CCD66"/>
</dbReference>
<feature type="compositionally biased region" description="Polar residues" evidence="2">
    <location>
        <begin position="592"/>
        <end position="639"/>
    </location>
</feature>
<feature type="region of interest" description="Disordered" evidence="2">
    <location>
        <begin position="566"/>
        <end position="675"/>
    </location>
</feature>
<proteinExistence type="predicted"/>